<dbReference type="Pfam" id="PF00583">
    <property type="entry name" value="Acetyltransf_1"/>
    <property type="match status" value="1"/>
</dbReference>
<dbReference type="SUPFAM" id="SSF55729">
    <property type="entry name" value="Acyl-CoA N-acyltransferases (Nat)"/>
    <property type="match status" value="1"/>
</dbReference>
<keyword evidence="2" id="KW-0012">Acyltransferase</keyword>
<feature type="domain" description="N-acetyltransferase" evidence="3">
    <location>
        <begin position="16"/>
        <end position="182"/>
    </location>
</feature>
<dbReference type="CDD" id="cd04301">
    <property type="entry name" value="NAT_SF"/>
    <property type="match status" value="1"/>
</dbReference>
<evidence type="ECO:0000259" key="3">
    <source>
        <dbReference type="PROSITE" id="PS51186"/>
    </source>
</evidence>
<dbReference type="GO" id="GO:0016747">
    <property type="term" value="F:acyltransferase activity, transferring groups other than amino-acyl groups"/>
    <property type="evidence" value="ECO:0007669"/>
    <property type="project" value="InterPro"/>
</dbReference>
<dbReference type="InterPro" id="IPR016181">
    <property type="entry name" value="Acyl_CoA_acyltransferase"/>
</dbReference>
<dbReference type="Gene3D" id="3.40.630.30">
    <property type="match status" value="1"/>
</dbReference>
<dbReference type="AlphaFoldDB" id="A0A2V4A4V6"/>
<dbReference type="InterPro" id="IPR000182">
    <property type="entry name" value="GNAT_dom"/>
</dbReference>
<proteinExistence type="predicted"/>
<evidence type="ECO:0000256" key="1">
    <source>
        <dbReference type="ARBA" id="ARBA00022679"/>
    </source>
</evidence>
<evidence type="ECO:0000313" key="4">
    <source>
        <dbReference type="EMBL" id="PXY02400.1"/>
    </source>
</evidence>
<gene>
    <name evidence="4" type="ORF">DF185_07055</name>
</gene>
<dbReference type="OrthoDB" id="948250at2"/>
<protein>
    <submittedName>
        <fullName evidence="4">GNAT family N-acetyltransferase</fullName>
    </submittedName>
</protein>
<keyword evidence="5" id="KW-1185">Reference proteome</keyword>
<name>A0A2V4A4V6_9BACT</name>
<comment type="caution">
    <text evidence="4">The sequence shown here is derived from an EMBL/GenBank/DDBJ whole genome shotgun (WGS) entry which is preliminary data.</text>
</comment>
<evidence type="ECO:0000313" key="5">
    <source>
        <dbReference type="Proteomes" id="UP000248079"/>
    </source>
</evidence>
<reference evidence="4 5" key="1">
    <citation type="submission" date="2018-05" db="EMBL/GenBank/DDBJ databases">
        <title>Marinifilum breve JC075T sp. nov., a marine bacterium isolated from Yongle Blue Hole in the South China Sea.</title>
        <authorList>
            <person name="Fu T."/>
        </authorList>
    </citation>
    <scope>NUCLEOTIDE SEQUENCE [LARGE SCALE GENOMIC DNA]</scope>
    <source>
        <strain evidence="4 5">JC075</strain>
    </source>
</reference>
<dbReference type="Proteomes" id="UP000248079">
    <property type="component" value="Unassembled WGS sequence"/>
</dbReference>
<evidence type="ECO:0000256" key="2">
    <source>
        <dbReference type="ARBA" id="ARBA00023315"/>
    </source>
</evidence>
<sequence>MKIEPSIHTSKSGKEITIREAIISDAHSLRNCILSYINGVTIPFTREEFDQSDAEIENWINELNAAPNSLLLVAEYEGEIIGNIDVTSSRRSMLQHTGYIGMGIHEDWQNCGVGSFLFQKMIDSYEKNDNIELLWLQVFGTNQSGLHMYRKFGFEENGRQEKFIKTPDGNYIDNVIMTKTLI</sequence>
<organism evidence="4 5">
    <name type="scientific">Marinifilum breve</name>
    <dbReference type="NCBI Taxonomy" id="2184082"/>
    <lineage>
        <taxon>Bacteria</taxon>
        <taxon>Pseudomonadati</taxon>
        <taxon>Bacteroidota</taxon>
        <taxon>Bacteroidia</taxon>
        <taxon>Marinilabiliales</taxon>
        <taxon>Marinifilaceae</taxon>
    </lineage>
</organism>
<keyword evidence="1 4" id="KW-0808">Transferase</keyword>
<dbReference type="PANTHER" id="PTHR43877">
    <property type="entry name" value="AMINOALKYLPHOSPHONATE N-ACETYLTRANSFERASE-RELATED-RELATED"/>
    <property type="match status" value="1"/>
</dbReference>
<dbReference type="InterPro" id="IPR050832">
    <property type="entry name" value="Bact_Acetyltransf"/>
</dbReference>
<accession>A0A2V4A4V6</accession>
<dbReference type="PROSITE" id="PS51186">
    <property type="entry name" value="GNAT"/>
    <property type="match status" value="1"/>
</dbReference>
<dbReference type="EMBL" id="QFLI01000002">
    <property type="protein sequence ID" value="PXY02400.1"/>
    <property type="molecule type" value="Genomic_DNA"/>
</dbReference>
<dbReference type="RefSeq" id="WP_110360033.1">
    <property type="nucleotide sequence ID" value="NZ_QFLI01000002.1"/>
</dbReference>